<dbReference type="InterPro" id="IPR056884">
    <property type="entry name" value="NPHP3-like_N"/>
</dbReference>
<evidence type="ECO:0000259" key="2">
    <source>
        <dbReference type="Pfam" id="PF24883"/>
    </source>
</evidence>
<dbReference type="Pfam" id="PF13365">
    <property type="entry name" value="Trypsin_2"/>
    <property type="match status" value="1"/>
</dbReference>
<reference evidence="3 4" key="1">
    <citation type="submission" date="2022-05" db="EMBL/GenBank/DDBJ databases">
        <authorList>
            <person name="Zhou X."/>
            <person name="Li K."/>
            <person name="Man Y."/>
        </authorList>
    </citation>
    <scope>NUCLEOTIDE SEQUENCE [LARGE SCALE GENOMIC DNA]</scope>
    <source>
        <strain evidence="3 4">MS405</strain>
    </source>
</reference>
<dbReference type="InterPro" id="IPR009003">
    <property type="entry name" value="Peptidase_S1_PA"/>
</dbReference>
<organism evidence="3 4">
    <name type="scientific">Streptomyces durmitorensis</name>
    <dbReference type="NCBI Taxonomy" id="319947"/>
    <lineage>
        <taxon>Bacteria</taxon>
        <taxon>Bacillati</taxon>
        <taxon>Actinomycetota</taxon>
        <taxon>Actinomycetes</taxon>
        <taxon>Kitasatosporales</taxon>
        <taxon>Streptomycetaceae</taxon>
        <taxon>Streptomyces</taxon>
    </lineage>
</organism>
<protein>
    <submittedName>
        <fullName evidence="3">Trypsin-like peptidase domain-containing protein</fullName>
    </submittedName>
</protein>
<sequence length="1356" mass="146625">MRTRGLDIGRAAEIIVTPGRGEKRRGSGYLVRDGLVLTAEHVVHDAARVEVRFDADRPGERTHRADVVWSHAEVDGALLSVPQEKVDGPVLLGRVGERDAVLRCTTLGFPRFKLRADTGGGALAYRDTRHAEGSVPVLSNRREGTLELHVPPPEYDPDPLRSPWEGMSGAPVLSGGRLIGIVGRHHRSDGLGTLAVLRIDRWHARLSKAELDAVQSVLDLWIGPGDLPDVIPPGRGEVAQVAQLRQVRDIAPPELVGREGEIEELVTFCAGDERYQWWQALPWSGKTALASTFVLNPPAGVRPVSFFVTARWAEQADSDAFTDGLIAQLAPLAGIEAAAVGRDALRRLLFDRAAERLAEQGETLLLVVDGLDEDRAAGPDSARPSIAALLPPRPPANVRVLVTSRPHPGVPLDVPADHPLRHCPRRQLERNDFARHIQDEARRELYEALRGDQAQVDLLGLLTAAQGGLTARDLVELTGMMPFQLNTRLTSVLGRSLETRTRWDLTEEQGYLFAHETLREQAGQALGQSVAEYRARIHAWADGYRDQGWPENTPGYLLHTYGRLLAGAGDPDRYLATITDGRRQARLLAVTGSDAVAQAEIAAARRQLARSPQGDLGIVGELSLVADELVHRNAGLPVGLPAVWAALGLSAQAEGIARTLLDPWDRARAMARMAAGVAAADPRLARRVAAETDAWVPSGFADGEDSVAAYHHAEFCADRVIALVRVGEVRGALAEALRAPYAWERATILRKLAERSVAGGAGAPGELADAAEELAATTPRQPARTMLLACASLLVRDDDPERAERLARLAERIPPRRSALTLACLAVLTGRVEPERAARLADRGKLRAERRRIWGERAKGWLRATVRGFEISDDTDSLPVDTREALLHARLATGEADEGVFAFCAAAERGEEITLPAFGMPGSAEVRVCVAERLVAVGRHDEAREITAESPARDRAEVAAAFALSRAAEAPSDAATVARLLADESRKSPEGGRSALTPVLGVLSEALVAAGSADRAGQLARHAPELSDGWARTALYRAEGRAEATRVFHEVKPQFERAGSPGLLADDLEVVALVDGIDRAIEVARDDPIREAAAGFAALTRLLPGGDPRRAECAALARAKAHDEDGYQDPATPDMSDAWWAALAATLWGQPDAVRAWITGRVRGLAGRRAGANFLQPRLSWLRDPFERASAVLALSRVDADEAAARLREWRWQDTMIGDSPDRRADALWSTTALLMGIPAGGGTLPEPYRGMHIGVAALAALDGGREWCSLPRPRRRSTESDLRRLLLLDAHAGPCRVRDRAEGERLIRALLVRDDWWRALPALALLDPAAVRRVGDVVAVRLRRSPSPDRGAQGA</sequence>
<dbReference type="Gene3D" id="2.40.10.10">
    <property type="entry name" value="Trypsin-like serine proteases"/>
    <property type="match status" value="1"/>
</dbReference>
<name>A0ABY4PPH8_9ACTN</name>
<dbReference type="Gene3D" id="3.40.50.300">
    <property type="entry name" value="P-loop containing nucleotide triphosphate hydrolases"/>
    <property type="match status" value="1"/>
</dbReference>
<dbReference type="SUPFAM" id="SSF50494">
    <property type="entry name" value="Trypsin-like serine proteases"/>
    <property type="match status" value="1"/>
</dbReference>
<accession>A0ABY4PPH8</accession>
<feature type="domain" description="Nephrocystin 3-like N-terminal" evidence="2">
    <location>
        <begin position="272"/>
        <end position="405"/>
    </location>
</feature>
<evidence type="ECO:0000313" key="4">
    <source>
        <dbReference type="Proteomes" id="UP000829992"/>
    </source>
</evidence>
<keyword evidence="1" id="KW-0677">Repeat</keyword>
<dbReference type="InterPro" id="IPR043504">
    <property type="entry name" value="Peptidase_S1_PA_chymotrypsin"/>
</dbReference>
<evidence type="ECO:0000313" key="3">
    <source>
        <dbReference type="EMBL" id="UQT55697.1"/>
    </source>
</evidence>
<dbReference type="Proteomes" id="UP000829992">
    <property type="component" value="Chromosome"/>
</dbReference>
<dbReference type="RefSeq" id="WP_249587185.1">
    <property type="nucleotide sequence ID" value="NZ_BAAAQL010000008.1"/>
</dbReference>
<dbReference type="Pfam" id="PF24883">
    <property type="entry name" value="NPHP3_N"/>
    <property type="match status" value="1"/>
</dbReference>
<keyword evidence="4" id="KW-1185">Reference proteome</keyword>
<dbReference type="InterPro" id="IPR027417">
    <property type="entry name" value="P-loop_NTPase"/>
</dbReference>
<evidence type="ECO:0000256" key="1">
    <source>
        <dbReference type="ARBA" id="ARBA00022737"/>
    </source>
</evidence>
<dbReference type="EMBL" id="CP097289">
    <property type="protein sequence ID" value="UQT55697.1"/>
    <property type="molecule type" value="Genomic_DNA"/>
</dbReference>
<proteinExistence type="predicted"/>
<gene>
    <name evidence="3" type="ORF">M4V62_11655</name>
</gene>